<comment type="caution">
    <text evidence="1">The sequence shown here is derived from an EMBL/GenBank/DDBJ whole genome shotgun (WGS) entry which is preliminary data.</text>
</comment>
<dbReference type="Proteomes" id="UP001143309">
    <property type="component" value="Unassembled WGS sequence"/>
</dbReference>
<dbReference type="EMBL" id="BSFL01000002">
    <property type="protein sequence ID" value="GLK80314.1"/>
    <property type="molecule type" value="Genomic_DNA"/>
</dbReference>
<dbReference type="RefSeq" id="WP_271200777.1">
    <property type="nucleotide sequence ID" value="NZ_BSFL01000002.1"/>
</dbReference>
<proteinExistence type="predicted"/>
<evidence type="ECO:0008006" key="3">
    <source>
        <dbReference type="Google" id="ProtNLM"/>
    </source>
</evidence>
<evidence type="ECO:0000313" key="1">
    <source>
        <dbReference type="EMBL" id="GLK80314.1"/>
    </source>
</evidence>
<reference evidence="1" key="2">
    <citation type="submission" date="2023-01" db="EMBL/GenBank/DDBJ databases">
        <authorList>
            <person name="Sun Q."/>
            <person name="Evtushenko L."/>
        </authorList>
    </citation>
    <scope>NUCLEOTIDE SEQUENCE</scope>
    <source>
        <strain evidence="1">VKM B-2748</strain>
    </source>
</reference>
<accession>A0A9W6JR86</accession>
<reference evidence="1" key="1">
    <citation type="journal article" date="2014" name="Int. J. Syst. Evol. Microbiol.">
        <title>Complete genome sequence of Corynebacterium casei LMG S-19264T (=DSM 44701T), isolated from a smear-ripened cheese.</title>
        <authorList>
            <consortium name="US DOE Joint Genome Institute (JGI-PGF)"/>
            <person name="Walter F."/>
            <person name="Albersmeier A."/>
            <person name="Kalinowski J."/>
            <person name="Ruckert C."/>
        </authorList>
    </citation>
    <scope>NUCLEOTIDE SEQUENCE</scope>
    <source>
        <strain evidence="1">VKM B-2748</strain>
    </source>
</reference>
<protein>
    <recommendedName>
        <fullName evidence="3">Phosphatidate cytidylyltransferase</fullName>
    </recommendedName>
</protein>
<organism evidence="1 2">
    <name type="scientific">Methylopila turkensis</name>
    <dbReference type="NCBI Taxonomy" id="1437816"/>
    <lineage>
        <taxon>Bacteria</taxon>
        <taxon>Pseudomonadati</taxon>
        <taxon>Pseudomonadota</taxon>
        <taxon>Alphaproteobacteria</taxon>
        <taxon>Hyphomicrobiales</taxon>
        <taxon>Methylopilaceae</taxon>
        <taxon>Methylopila</taxon>
    </lineage>
</organism>
<evidence type="ECO:0000313" key="2">
    <source>
        <dbReference type="Proteomes" id="UP001143309"/>
    </source>
</evidence>
<dbReference type="AlphaFoldDB" id="A0A9W6JR86"/>
<sequence>MTTPAEPGLERLAAAVAEELAAPVVPGVRRFAAELAARSGGRAAGVLFYGSALRTGATDGLLDFYVLLDDLAHWDAGPMARRANAALPPNVEYAESAGPDGGLRAKIAIMTVAQFRAHARALSRDTTIWTRFTQPAALAFARDPGAAWEVAEAVAVAVRSAAWWAALLGPASGTAAEFWSGLFRRTYASELRVESAAQPSAIVERAPERFARMLELGWEAAGLRFTRDGARLTTAIPERERRTAERAWGLRRRLAKPLNLARLAKAVFTFSGGADYVAWKIERHSGHRIEVTPFQRRHPLLAAGPVLWRLWRRGVLR</sequence>
<gene>
    <name evidence="1" type="ORF">GCM10008174_20550</name>
</gene>
<name>A0A9W6JR86_9HYPH</name>
<keyword evidence="2" id="KW-1185">Reference proteome</keyword>